<gene>
    <name evidence="2" type="ORF">FGLOB1_3647</name>
</gene>
<comment type="caution">
    <text evidence="2">The sequence shown here is derived from an EMBL/GenBank/DDBJ whole genome shotgun (WGS) entry which is preliminary data.</text>
</comment>
<keyword evidence="3" id="KW-1185">Reference proteome</keyword>
<dbReference type="Pfam" id="PF13385">
    <property type="entry name" value="Laminin_G_3"/>
    <property type="match status" value="1"/>
</dbReference>
<evidence type="ECO:0000313" key="2">
    <source>
        <dbReference type="EMBL" id="KAF5714147.1"/>
    </source>
</evidence>
<proteinExistence type="predicted"/>
<dbReference type="SUPFAM" id="SSF49899">
    <property type="entry name" value="Concanavalin A-like lectins/glucanases"/>
    <property type="match status" value="2"/>
</dbReference>
<dbReference type="InterPro" id="IPR013320">
    <property type="entry name" value="ConA-like_dom_sf"/>
</dbReference>
<feature type="region of interest" description="Disordered" evidence="1">
    <location>
        <begin position="1787"/>
        <end position="1806"/>
    </location>
</feature>
<protein>
    <recommendedName>
        <fullName evidence="4">LamG-like jellyroll fold domain-containing protein</fullName>
    </recommendedName>
</protein>
<name>A0A8H6DGK8_9HYPO</name>
<dbReference type="EMBL" id="JAAQPF010000138">
    <property type="protein sequence ID" value="KAF5714147.1"/>
    <property type="molecule type" value="Genomic_DNA"/>
</dbReference>
<evidence type="ECO:0008006" key="4">
    <source>
        <dbReference type="Google" id="ProtNLM"/>
    </source>
</evidence>
<dbReference type="Proteomes" id="UP000532311">
    <property type="component" value="Unassembled WGS sequence"/>
</dbReference>
<evidence type="ECO:0000313" key="3">
    <source>
        <dbReference type="Proteomes" id="UP000532311"/>
    </source>
</evidence>
<accession>A0A8H6DGK8</accession>
<sequence length="2120" mass="232203">MSLEDILSPNLNRYSPQSSSRYLSTRLVTHNGTTIAVALGKAGDGSLFFAYSILNAEEEDQAKKESEAKQSAAGEADKLDSQCWFDNAKILQFSSEVRVIGEESVPVFQIPAVDLSGRKVIRATTETEKEKQKLNEWLSSSLCLMDPEVFDFQVLSDGRYVYLFRQGAAVAKESPNQYMRGGETGKPPVDGNLLCDRFVLVGSTLNRPLEARYQRSFQKQIPLNDKDTLGARDINNNFFYEPTHSLRFVQDLMNGRFAVLRAPTVINGVTRWIFFSCSRKSGQIECVTTDTALNGLFDLHGHVYYTCKSENHTKVFENGPGSCTASRSDNGRTCNEARVPILPNTPASKRAIRLNGELQLDLKEDIDLSTMAEGFTLEGWINAHSPKEDANGSTMCLFSQGRDGSPSVLLDDKLRLVIRVSGTDQSILTSDTSLKADTWTHIATTYSVATQTYSLVINGVLAGSVSSPVKPGHFSGLGYQPKVTGSGFVGIMDEVRLWSYPFHPASIECKMSKRATGLESGLVACWHFDEESGTTAFDATFNSRELTIDGVNGASIPMDVWAQAVAPMVASYGLARRILRLPPAVKINGGISATIYNEQVMVSKNDVDKEKAKEASEKPKSQGHMRRGTRVLLCFVTGTGDSPGRLAVLDFGLLSDGTLPDTPASIPLPSLTLPSKAGTAESRVHTSLLYIGSQGVEMFGGILPSDAAECGSEAPFAFESAMGTVKIYFRAQGRSKNKLSALDYCISRSVTAAVVPPSMLGGHEGMFATCKFRQAKSIVFETNLCPWAPTDVAIQLTLTANLGDDKKIVETWNGVPAQLDKLYALLNGANGAKPSDTIGHMAELKELTPNNYRNLKAPPTELILQNNLTRPVTAGSYISIGMRYYMVLQTATEGKSVVISLQRDKRPQRSPVKGMEVLLQDYDHDGLVTSEGKPPGDFTKGSSLIAMFWDRSSTIDDLSKTAMTTRVQVPATSFINCNGQSPAFSSLFNSTCLVLDGDTIYSSLEDGVTTAPCAGICFESWIKVERASGNTIAVAYTAEHAPRAEGLRKEQQSVVLSVSKFSGGNFYDLVGSVNGLGFFVNEQSALKVGNWAHIACSARNTFALNSSGKGYIDLGTSAEWNLSDFSLVFTLQLSKDSSGEQTVLVKSESAGASTPIHIKINSSRQLQLSYWAANENGEHPEERRFYSPADKPFILGEPYKVFISRKLEHITRDNAAPRVYQLVNMLAWRSDGSLHIDMKPDSVDTIKEAESKRTVNQIMTSGAQQTHGPAQGNEAPLCLGGASWSQGNRLQGIIGSILLYSSAIPVPQSPMALLEASGNTKDVIGSWSGRDASGYSLLNDLGRNHGKFKGEGLGWVISPYKPDLQLSVFVNGVRVKYQQPSDSHRALLAQATPAGPHQLTLGNALAAGGNDDTRFLCLADNFTGEFDELRIWNVPRTRENICDSMHTRLTDVSSDVAAYLPFDETANLATDTAGQGQNFILLDTSVNCYNLTPLLGGGVRKKASEAPVGLDSPCVYQSLGAISDELRGVTISACPSVAEYGDLQIESTGSMGGSYKRVYSFIESNGKWCLVTGFRIGSLQTEWVGNVQTDPTLIGFIEGAPPVPIESFIDQGTRPHSAISWNYNKRCIYTYSSRFEQIKNTDLSLARGLGAKWQVSSGIGVETETSAGQIKASQKVALDVSSGLVNNEVRTSTTNMNVEMKVPLMGDWRVTKDKAGRSGQSEFDALNMGLALVESETADLFALRLKMPGSVAPLIAYQLHPNPDIPRDQNVISFKINRAYTKQGCLDGRRGLTNDPDYPVTSSPTKDASYFKPAEAYALREQIRRAEEQLEAEYERHSLSLPSKDVKLPQRTHRNICNTYVWTAESGEYKQTKSTLDMVQSEGAINSNTRISAGYSLDMELAFGNALVTLDVDAMYSAHFNFNMTKEKTTDEGFELEVQFPPQVDIRHKDPDTGMYVKRPGAVDAYRWMSFWLEPSVEATDTFFQKVVDPVWLEDPLDNYAKTLRMLREKVNKQEGNARTKAWRVLHRCTYVSRVPDKVEQRPAEFADTEDEKKPTPMADIAANWMLIQKLEPFARSAQSKEHLRNILKPHVLKLFPGLIPQTSFYHSVSDLIADYIGLA</sequence>
<dbReference type="Gene3D" id="2.60.120.200">
    <property type="match status" value="2"/>
</dbReference>
<reference evidence="2 3" key="1">
    <citation type="submission" date="2020-05" db="EMBL/GenBank/DDBJ databases">
        <title>Identification and distribution of gene clusters putatively required for synthesis of sphingolipid metabolism inhibitors in phylogenetically diverse species of the filamentous fungus Fusarium.</title>
        <authorList>
            <person name="Kim H.-S."/>
            <person name="Busman M."/>
            <person name="Brown D.W."/>
            <person name="Divon H."/>
            <person name="Uhlig S."/>
            <person name="Proctor R.H."/>
        </authorList>
    </citation>
    <scope>NUCLEOTIDE SEQUENCE [LARGE SCALE GENOMIC DNA]</scope>
    <source>
        <strain evidence="2 3">NRRL 26131</strain>
    </source>
</reference>
<organism evidence="2 3">
    <name type="scientific">Fusarium globosum</name>
    <dbReference type="NCBI Taxonomy" id="78864"/>
    <lineage>
        <taxon>Eukaryota</taxon>
        <taxon>Fungi</taxon>
        <taxon>Dikarya</taxon>
        <taxon>Ascomycota</taxon>
        <taxon>Pezizomycotina</taxon>
        <taxon>Sordariomycetes</taxon>
        <taxon>Hypocreomycetidae</taxon>
        <taxon>Hypocreales</taxon>
        <taxon>Nectriaceae</taxon>
        <taxon>Fusarium</taxon>
        <taxon>Fusarium fujikuroi species complex</taxon>
    </lineage>
</organism>
<evidence type="ECO:0000256" key="1">
    <source>
        <dbReference type="SAM" id="MobiDB-lite"/>
    </source>
</evidence>